<keyword evidence="2" id="KW-0812">Transmembrane</keyword>
<accession>A0A8H7BFZ8</accession>
<dbReference type="OrthoDB" id="539213at2759"/>
<keyword evidence="2" id="KW-1133">Transmembrane helix</keyword>
<feature type="compositionally biased region" description="Basic and acidic residues" evidence="1">
    <location>
        <begin position="11"/>
        <end position="20"/>
    </location>
</feature>
<sequence length="249" mass="28676">MSKKRLRNGIYHKDNDDSKKDKKPIKRIKSATSQIIFLPCEIITYIFVLSSNPQLPLVCRNLMHMLYKCSETVKMEWLLHRYHYNIIKAFEEGLRFSFFDMQLLSHFDRLYQQRTLEPSIPFTSKTIPGHLFARTDTSLAMELLSRGGSPNKPQGYPLVKSAQLGRTDMVKKLVGYGADPTIRSNMALRVCAARNNRELVRYFLDELHVKPDSKTLEACVQKGLWDMVKILVDYGAVPDMSTINSTIIL</sequence>
<keyword evidence="4" id="KW-1185">Reference proteome</keyword>
<reference evidence="3" key="1">
    <citation type="submission" date="2020-01" db="EMBL/GenBank/DDBJ databases">
        <title>Genome Sequencing of Three Apophysomyces-Like Fungal Strains Confirms a Novel Fungal Genus in the Mucoromycota with divergent Burkholderia-like Endosymbiotic Bacteria.</title>
        <authorList>
            <person name="Stajich J.E."/>
            <person name="Macias A.M."/>
            <person name="Carter-House D."/>
            <person name="Lovett B."/>
            <person name="Kasson L.R."/>
            <person name="Berry K."/>
            <person name="Grigoriev I."/>
            <person name="Chang Y."/>
            <person name="Spatafora J."/>
            <person name="Kasson M.T."/>
        </authorList>
    </citation>
    <scope>NUCLEOTIDE SEQUENCE</scope>
    <source>
        <strain evidence="3">NRRL A-21654</strain>
    </source>
</reference>
<feature type="region of interest" description="Disordered" evidence="1">
    <location>
        <begin position="1"/>
        <end position="24"/>
    </location>
</feature>
<organism evidence="3 4">
    <name type="scientific">Apophysomyces ossiformis</name>
    <dbReference type="NCBI Taxonomy" id="679940"/>
    <lineage>
        <taxon>Eukaryota</taxon>
        <taxon>Fungi</taxon>
        <taxon>Fungi incertae sedis</taxon>
        <taxon>Mucoromycota</taxon>
        <taxon>Mucoromycotina</taxon>
        <taxon>Mucoromycetes</taxon>
        <taxon>Mucorales</taxon>
        <taxon>Mucorineae</taxon>
        <taxon>Mucoraceae</taxon>
        <taxon>Apophysomyces</taxon>
    </lineage>
</organism>
<name>A0A8H7BFZ8_9FUNG</name>
<dbReference type="EMBL" id="JABAYA010000193">
    <property type="protein sequence ID" value="KAF7722492.1"/>
    <property type="molecule type" value="Genomic_DNA"/>
</dbReference>
<evidence type="ECO:0000313" key="4">
    <source>
        <dbReference type="Proteomes" id="UP000605846"/>
    </source>
</evidence>
<gene>
    <name evidence="3" type="ORF">EC973_003112</name>
</gene>
<evidence type="ECO:0008006" key="5">
    <source>
        <dbReference type="Google" id="ProtNLM"/>
    </source>
</evidence>
<keyword evidence="2" id="KW-0472">Membrane</keyword>
<dbReference type="SUPFAM" id="SSF48403">
    <property type="entry name" value="Ankyrin repeat"/>
    <property type="match status" value="1"/>
</dbReference>
<evidence type="ECO:0000313" key="3">
    <source>
        <dbReference type="EMBL" id="KAF7722492.1"/>
    </source>
</evidence>
<evidence type="ECO:0000256" key="2">
    <source>
        <dbReference type="SAM" id="Phobius"/>
    </source>
</evidence>
<dbReference type="InterPro" id="IPR036770">
    <property type="entry name" value="Ankyrin_rpt-contain_sf"/>
</dbReference>
<protein>
    <recommendedName>
        <fullName evidence="5">Ankyrin repeat protein</fullName>
    </recommendedName>
</protein>
<proteinExistence type="predicted"/>
<evidence type="ECO:0000256" key="1">
    <source>
        <dbReference type="SAM" id="MobiDB-lite"/>
    </source>
</evidence>
<dbReference type="Proteomes" id="UP000605846">
    <property type="component" value="Unassembled WGS sequence"/>
</dbReference>
<dbReference type="Pfam" id="PF12796">
    <property type="entry name" value="Ank_2"/>
    <property type="match status" value="1"/>
</dbReference>
<feature type="transmembrane region" description="Helical" evidence="2">
    <location>
        <begin position="31"/>
        <end position="50"/>
    </location>
</feature>
<dbReference type="Gene3D" id="1.25.40.20">
    <property type="entry name" value="Ankyrin repeat-containing domain"/>
    <property type="match status" value="1"/>
</dbReference>
<dbReference type="AlphaFoldDB" id="A0A8H7BFZ8"/>
<comment type="caution">
    <text evidence="3">The sequence shown here is derived from an EMBL/GenBank/DDBJ whole genome shotgun (WGS) entry which is preliminary data.</text>
</comment>
<dbReference type="InterPro" id="IPR002110">
    <property type="entry name" value="Ankyrin_rpt"/>
</dbReference>